<dbReference type="PANTHER" id="PTHR30346">
    <property type="entry name" value="TRANSCRIPTIONAL DUAL REGULATOR HCAR-RELATED"/>
    <property type="match status" value="1"/>
</dbReference>
<dbReference type="GO" id="GO:0032993">
    <property type="term" value="C:protein-DNA complex"/>
    <property type="evidence" value="ECO:0007669"/>
    <property type="project" value="TreeGrafter"/>
</dbReference>
<accession>A0A9D1SEW4</accession>
<dbReference type="CDD" id="cd05466">
    <property type="entry name" value="PBP2_LTTR_substrate"/>
    <property type="match status" value="1"/>
</dbReference>
<dbReference type="Gene3D" id="3.40.190.290">
    <property type="match status" value="1"/>
</dbReference>
<dbReference type="EMBL" id="DVNB01000087">
    <property type="protein sequence ID" value="HIU57874.1"/>
    <property type="molecule type" value="Genomic_DNA"/>
</dbReference>
<evidence type="ECO:0000313" key="7">
    <source>
        <dbReference type="Proteomes" id="UP000824109"/>
    </source>
</evidence>
<dbReference type="InterPro" id="IPR036390">
    <property type="entry name" value="WH_DNA-bd_sf"/>
</dbReference>
<evidence type="ECO:0000259" key="5">
    <source>
        <dbReference type="PROSITE" id="PS50931"/>
    </source>
</evidence>
<dbReference type="InterPro" id="IPR005119">
    <property type="entry name" value="LysR_subst-bd"/>
</dbReference>
<keyword evidence="4" id="KW-0804">Transcription</keyword>
<dbReference type="Pfam" id="PF00126">
    <property type="entry name" value="HTH_1"/>
    <property type="match status" value="1"/>
</dbReference>
<dbReference type="SUPFAM" id="SSF53850">
    <property type="entry name" value="Periplasmic binding protein-like II"/>
    <property type="match status" value="1"/>
</dbReference>
<keyword evidence="3" id="KW-0238">DNA-binding</keyword>
<evidence type="ECO:0000256" key="3">
    <source>
        <dbReference type="ARBA" id="ARBA00023125"/>
    </source>
</evidence>
<evidence type="ECO:0000256" key="1">
    <source>
        <dbReference type="ARBA" id="ARBA00009437"/>
    </source>
</evidence>
<comment type="caution">
    <text evidence="6">The sequence shown here is derived from an EMBL/GenBank/DDBJ whole genome shotgun (WGS) entry which is preliminary data.</text>
</comment>
<name>A0A9D1SEW4_9FIRM</name>
<dbReference type="AlphaFoldDB" id="A0A9D1SEW4"/>
<gene>
    <name evidence="6" type="ORF">IAA61_08735</name>
</gene>
<dbReference type="InterPro" id="IPR000847">
    <property type="entry name" value="LysR_HTH_N"/>
</dbReference>
<dbReference type="GO" id="GO:0003677">
    <property type="term" value="F:DNA binding"/>
    <property type="evidence" value="ECO:0007669"/>
    <property type="project" value="UniProtKB-KW"/>
</dbReference>
<protein>
    <submittedName>
        <fullName evidence="6">LysR family transcriptional regulator</fullName>
    </submittedName>
</protein>
<dbReference type="PRINTS" id="PR00039">
    <property type="entry name" value="HTHLYSR"/>
</dbReference>
<dbReference type="SUPFAM" id="SSF46785">
    <property type="entry name" value="Winged helix' DNA-binding domain"/>
    <property type="match status" value="1"/>
</dbReference>
<dbReference type="PROSITE" id="PS50931">
    <property type="entry name" value="HTH_LYSR"/>
    <property type="match status" value="1"/>
</dbReference>
<evidence type="ECO:0000256" key="2">
    <source>
        <dbReference type="ARBA" id="ARBA00023015"/>
    </source>
</evidence>
<keyword evidence="2" id="KW-0805">Transcription regulation</keyword>
<dbReference type="Pfam" id="PF03466">
    <property type="entry name" value="LysR_substrate"/>
    <property type="match status" value="1"/>
</dbReference>
<comment type="similarity">
    <text evidence="1">Belongs to the LysR transcriptional regulatory family.</text>
</comment>
<dbReference type="PANTHER" id="PTHR30346:SF0">
    <property type="entry name" value="HCA OPERON TRANSCRIPTIONAL ACTIVATOR HCAR"/>
    <property type="match status" value="1"/>
</dbReference>
<dbReference type="GO" id="GO:0003700">
    <property type="term" value="F:DNA-binding transcription factor activity"/>
    <property type="evidence" value="ECO:0007669"/>
    <property type="project" value="InterPro"/>
</dbReference>
<reference evidence="6" key="2">
    <citation type="journal article" date="2021" name="PeerJ">
        <title>Extensive microbial diversity within the chicken gut microbiome revealed by metagenomics and culture.</title>
        <authorList>
            <person name="Gilroy R."/>
            <person name="Ravi A."/>
            <person name="Getino M."/>
            <person name="Pursley I."/>
            <person name="Horton D.L."/>
            <person name="Alikhan N.F."/>
            <person name="Baker D."/>
            <person name="Gharbi K."/>
            <person name="Hall N."/>
            <person name="Watson M."/>
            <person name="Adriaenssens E.M."/>
            <person name="Foster-Nyarko E."/>
            <person name="Jarju S."/>
            <person name="Secka A."/>
            <person name="Antonio M."/>
            <person name="Oren A."/>
            <person name="Chaudhuri R.R."/>
            <person name="La Ragione R."/>
            <person name="Hildebrand F."/>
            <person name="Pallen M.J."/>
        </authorList>
    </citation>
    <scope>NUCLEOTIDE SEQUENCE</scope>
    <source>
        <strain evidence="6">USAMLcec3-3695</strain>
    </source>
</reference>
<dbReference type="InterPro" id="IPR036388">
    <property type="entry name" value="WH-like_DNA-bd_sf"/>
</dbReference>
<dbReference type="Gene3D" id="1.10.10.10">
    <property type="entry name" value="Winged helix-like DNA-binding domain superfamily/Winged helix DNA-binding domain"/>
    <property type="match status" value="1"/>
</dbReference>
<reference evidence="6" key="1">
    <citation type="submission" date="2020-10" db="EMBL/GenBank/DDBJ databases">
        <authorList>
            <person name="Gilroy R."/>
        </authorList>
    </citation>
    <scope>NUCLEOTIDE SEQUENCE</scope>
    <source>
        <strain evidence="6">USAMLcec3-3695</strain>
    </source>
</reference>
<evidence type="ECO:0000313" key="6">
    <source>
        <dbReference type="EMBL" id="HIU57874.1"/>
    </source>
</evidence>
<organism evidence="6 7">
    <name type="scientific">Candidatus Ornithomonoglobus merdipullorum</name>
    <dbReference type="NCBI Taxonomy" id="2840895"/>
    <lineage>
        <taxon>Bacteria</taxon>
        <taxon>Bacillati</taxon>
        <taxon>Bacillota</taxon>
        <taxon>Clostridia</taxon>
        <taxon>Candidatus Ornithomonoglobus</taxon>
    </lineage>
</organism>
<dbReference type="Proteomes" id="UP000824109">
    <property type="component" value="Unassembled WGS sequence"/>
</dbReference>
<evidence type="ECO:0000256" key="4">
    <source>
        <dbReference type="ARBA" id="ARBA00023163"/>
    </source>
</evidence>
<feature type="domain" description="HTH lysR-type" evidence="5">
    <location>
        <begin position="1"/>
        <end position="58"/>
    </location>
</feature>
<proteinExistence type="inferred from homology"/>
<sequence length="287" mass="32448">MELRVLKYFLMAAREENITRAAERMHVTQPTLSRQLMQLEEELGVELFKRSKHSISLTEDGMLLKQRAQEMVSIEEKIFYDLSHKDDTLTGTVSVGCGETQTVNELFSLAASFREKNPNVAFEVYSGIADDIKLRIENGTVDVGLLTEPVDISKYDFIRMKQKDRWGVIMRDDCPLAEKEYIRPEELAEVPLIMARRESVKNEIANWFGGYYDELKTAANCDLLYNTIALVKSGIGSAICLEGLGIGEGLCFRPLMPPLETGSVLVWKKHRAISPAVREFIAHVKNA</sequence>
<dbReference type="FunFam" id="1.10.10.10:FF:000001">
    <property type="entry name" value="LysR family transcriptional regulator"/>
    <property type="match status" value="1"/>
</dbReference>